<feature type="compositionally biased region" description="Basic and acidic residues" evidence="1">
    <location>
        <begin position="482"/>
        <end position="492"/>
    </location>
</feature>
<reference evidence="2" key="2">
    <citation type="submission" date="2018-08" db="UniProtKB">
        <authorList>
            <consortium name="EnsemblPlants"/>
        </authorList>
    </citation>
    <scope>IDENTIFICATION</scope>
    <source>
        <strain evidence="2">Yugu1</strain>
    </source>
</reference>
<dbReference type="InParanoid" id="K3XGS9"/>
<feature type="region of interest" description="Disordered" evidence="1">
    <location>
        <begin position="457"/>
        <end position="495"/>
    </location>
</feature>
<dbReference type="AlphaFoldDB" id="K3XGS9"/>
<proteinExistence type="predicted"/>
<evidence type="ECO:0000313" key="2">
    <source>
        <dbReference type="EnsemblPlants" id="KQL03797"/>
    </source>
</evidence>
<feature type="compositionally biased region" description="Basic residues" evidence="1">
    <location>
        <begin position="1"/>
        <end position="12"/>
    </location>
</feature>
<reference evidence="3" key="1">
    <citation type="journal article" date="2012" name="Nat. Biotechnol.">
        <title>Reference genome sequence of the model plant Setaria.</title>
        <authorList>
            <person name="Bennetzen J.L."/>
            <person name="Schmutz J."/>
            <person name="Wang H."/>
            <person name="Percifield R."/>
            <person name="Hawkins J."/>
            <person name="Pontaroli A.C."/>
            <person name="Estep M."/>
            <person name="Feng L."/>
            <person name="Vaughn J.N."/>
            <person name="Grimwood J."/>
            <person name="Jenkins J."/>
            <person name="Barry K."/>
            <person name="Lindquist E."/>
            <person name="Hellsten U."/>
            <person name="Deshpande S."/>
            <person name="Wang X."/>
            <person name="Wu X."/>
            <person name="Mitros T."/>
            <person name="Triplett J."/>
            <person name="Yang X."/>
            <person name="Ye C.Y."/>
            <person name="Mauro-Herrera M."/>
            <person name="Wang L."/>
            <person name="Li P."/>
            <person name="Sharma M."/>
            <person name="Sharma R."/>
            <person name="Ronald P.C."/>
            <person name="Panaud O."/>
            <person name="Kellogg E.A."/>
            <person name="Brutnell T.P."/>
            <person name="Doust A.N."/>
            <person name="Tuskan G.A."/>
            <person name="Rokhsar D."/>
            <person name="Devos K.M."/>
        </authorList>
    </citation>
    <scope>NUCLEOTIDE SEQUENCE [LARGE SCALE GENOMIC DNA]</scope>
    <source>
        <strain evidence="3">cv. Yugu1</strain>
    </source>
</reference>
<accession>K3XGS9</accession>
<sequence>MHAVHPRRRHRRLVDGASRPDRHVGAAGVVPCRAVAALLPGCRGRMRRRPDHPHRRGPDADRLLAPAAVQEPAAATFLPAGAAGHGGGEAGLGGLRVRDHVAEVVDAARGRGAGEVGQAGRVVRAALGRGHAPHHAGLARRVHALAQCWLRGGGDVGEVVVGGVPAAATPVVRGRVRRGRSEAFQVEQVRARVAHRILVHHRRRHPGAARERHGRRRRREREPPGGHDAAVDLRLESGERRVASAPAWRRREEDVAGGGRERAAPRRHGDLHGFGGLLMIGCGSSWRRRVLRLIEDVALQALVDGGLGAEPCVEVRRRRRAPRLGRDVDGDRLPAGAGAVAAEQRPALARTTTAGSLPPAVVTLVVAPVHRAGAGRLVLPCGGRVGVGPGQQPGPAVPAGLGGRGGAAALAGHVRRRRDGQPRQQLMIRERWRGGEDDGGVASDYVGRAEVALGREDADLGAARPASRRAEVRPGPGPCGGEADRPRRRDPVPVHVSATVRHDLSLFVSR</sequence>
<feature type="compositionally biased region" description="Basic and acidic residues" evidence="1">
    <location>
        <begin position="220"/>
        <end position="242"/>
    </location>
</feature>
<feature type="compositionally biased region" description="Basic and acidic residues" evidence="1">
    <location>
        <begin position="249"/>
        <end position="264"/>
    </location>
</feature>
<dbReference type="Gramene" id="KQL03797">
    <property type="protein sequence ID" value="KQL03797"/>
    <property type="gene ID" value="SETIT_001100mg"/>
</dbReference>
<keyword evidence="3" id="KW-1185">Reference proteome</keyword>
<dbReference type="EMBL" id="AGNK02002799">
    <property type="status" value="NOT_ANNOTATED_CDS"/>
    <property type="molecule type" value="Genomic_DNA"/>
</dbReference>
<evidence type="ECO:0000256" key="1">
    <source>
        <dbReference type="SAM" id="MobiDB-lite"/>
    </source>
</evidence>
<evidence type="ECO:0000313" key="3">
    <source>
        <dbReference type="Proteomes" id="UP000004995"/>
    </source>
</evidence>
<dbReference type="Proteomes" id="UP000004995">
    <property type="component" value="Unassembled WGS sequence"/>
</dbReference>
<feature type="region of interest" description="Disordered" evidence="1">
    <location>
        <begin position="201"/>
        <end position="264"/>
    </location>
</feature>
<name>K3XGS9_SETIT</name>
<feature type="region of interest" description="Disordered" evidence="1">
    <location>
        <begin position="1"/>
        <end position="20"/>
    </location>
</feature>
<organism evidence="2 3">
    <name type="scientific">Setaria italica</name>
    <name type="common">Foxtail millet</name>
    <name type="synonym">Panicum italicum</name>
    <dbReference type="NCBI Taxonomy" id="4555"/>
    <lineage>
        <taxon>Eukaryota</taxon>
        <taxon>Viridiplantae</taxon>
        <taxon>Streptophyta</taxon>
        <taxon>Embryophyta</taxon>
        <taxon>Tracheophyta</taxon>
        <taxon>Spermatophyta</taxon>
        <taxon>Magnoliopsida</taxon>
        <taxon>Liliopsida</taxon>
        <taxon>Poales</taxon>
        <taxon>Poaceae</taxon>
        <taxon>PACMAD clade</taxon>
        <taxon>Panicoideae</taxon>
        <taxon>Panicodae</taxon>
        <taxon>Paniceae</taxon>
        <taxon>Cenchrinae</taxon>
        <taxon>Setaria</taxon>
    </lineage>
</organism>
<dbReference type="HOGENOM" id="CLU_534644_0_0_1"/>
<protein>
    <submittedName>
        <fullName evidence="2">Uncharacterized protein</fullName>
    </submittedName>
</protein>
<feature type="compositionally biased region" description="Basic residues" evidence="1">
    <location>
        <begin position="201"/>
        <end position="219"/>
    </location>
</feature>
<dbReference type="EnsemblPlants" id="KQL03797">
    <property type="protein sequence ID" value="KQL03797"/>
    <property type="gene ID" value="SETIT_001100mg"/>
</dbReference>